<organism evidence="3 4">
    <name type="scientific">Jeotgalibacillus marinus</name>
    <dbReference type="NCBI Taxonomy" id="86667"/>
    <lineage>
        <taxon>Bacteria</taxon>
        <taxon>Bacillati</taxon>
        <taxon>Bacillota</taxon>
        <taxon>Bacilli</taxon>
        <taxon>Bacillales</taxon>
        <taxon>Caryophanaceae</taxon>
        <taxon>Jeotgalibacillus</taxon>
    </lineage>
</organism>
<evidence type="ECO:0000313" key="4">
    <source>
        <dbReference type="Proteomes" id="UP001556040"/>
    </source>
</evidence>
<dbReference type="NCBIfam" id="TIGR00369">
    <property type="entry name" value="unchar_dom_1"/>
    <property type="match status" value="1"/>
</dbReference>
<dbReference type="PANTHER" id="PTHR42856">
    <property type="entry name" value="ACYL-COENZYME A THIOESTERASE PAAI"/>
    <property type="match status" value="1"/>
</dbReference>
<sequence>MMIEEIKKEFEECPYLQHLGIKILAFEEENVEIKLSLQQYLLNTKRTLHGGVHASMMGFIQSMHLRSVTRTRCIATSSTVHFTAPVKTGDIYAKASIISRGYKTAFVDSIVRDEEGDIVSKGTGTYKIIRE</sequence>
<dbReference type="EMBL" id="JBFMIA010000007">
    <property type="protein sequence ID" value="MEW9502059.1"/>
    <property type="molecule type" value="Genomic_DNA"/>
</dbReference>
<name>A0ABV3Q451_9BACL</name>
<gene>
    <name evidence="3" type="ORF">AB1471_09635</name>
</gene>
<evidence type="ECO:0000256" key="1">
    <source>
        <dbReference type="ARBA" id="ARBA00022801"/>
    </source>
</evidence>
<evidence type="ECO:0000313" key="3">
    <source>
        <dbReference type="EMBL" id="MEW9502059.1"/>
    </source>
</evidence>
<dbReference type="InterPro" id="IPR029069">
    <property type="entry name" value="HotDog_dom_sf"/>
</dbReference>
<dbReference type="InterPro" id="IPR052723">
    <property type="entry name" value="Acyl-CoA_thioesterase_PaaI"/>
</dbReference>
<dbReference type="PANTHER" id="PTHR42856:SF1">
    <property type="entry name" value="ACYL-COENZYME A THIOESTERASE PAAI"/>
    <property type="match status" value="1"/>
</dbReference>
<dbReference type="Proteomes" id="UP001556040">
    <property type="component" value="Unassembled WGS sequence"/>
</dbReference>
<keyword evidence="4" id="KW-1185">Reference proteome</keyword>
<dbReference type="Pfam" id="PF03061">
    <property type="entry name" value="4HBT"/>
    <property type="match status" value="1"/>
</dbReference>
<comment type="caution">
    <text evidence="3">The sequence shown here is derived from an EMBL/GenBank/DDBJ whole genome shotgun (WGS) entry which is preliminary data.</text>
</comment>
<protein>
    <submittedName>
        <fullName evidence="3">PaaI family thioesterase</fullName>
        <ecNumber evidence="3">3.1.2.-</ecNumber>
    </submittedName>
</protein>
<dbReference type="RefSeq" id="WP_367779551.1">
    <property type="nucleotide sequence ID" value="NZ_JBFMIA010000007.1"/>
</dbReference>
<dbReference type="InterPro" id="IPR003736">
    <property type="entry name" value="PAAI_dom"/>
</dbReference>
<dbReference type="Gene3D" id="3.10.129.10">
    <property type="entry name" value="Hotdog Thioesterase"/>
    <property type="match status" value="1"/>
</dbReference>
<accession>A0ABV3Q451</accession>
<dbReference type="GO" id="GO:0016787">
    <property type="term" value="F:hydrolase activity"/>
    <property type="evidence" value="ECO:0007669"/>
    <property type="project" value="UniProtKB-KW"/>
</dbReference>
<proteinExistence type="predicted"/>
<dbReference type="EC" id="3.1.2.-" evidence="3"/>
<keyword evidence="1 3" id="KW-0378">Hydrolase</keyword>
<dbReference type="InterPro" id="IPR006683">
    <property type="entry name" value="Thioestr_dom"/>
</dbReference>
<evidence type="ECO:0000259" key="2">
    <source>
        <dbReference type="Pfam" id="PF03061"/>
    </source>
</evidence>
<feature type="domain" description="Thioesterase" evidence="2">
    <location>
        <begin position="47"/>
        <end position="118"/>
    </location>
</feature>
<dbReference type="SUPFAM" id="SSF54637">
    <property type="entry name" value="Thioesterase/thiol ester dehydrase-isomerase"/>
    <property type="match status" value="1"/>
</dbReference>
<reference evidence="3 4" key="1">
    <citation type="journal article" date="1979" name="Int. J. Syst. Evol. Microbiol.">
        <title>Bacillus globisporus subsp. marinus subsp. nov.</title>
        <authorList>
            <person name="Liu H."/>
        </authorList>
    </citation>
    <scope>NUCLEOTIDE SEQUENCE [LARGE SCALE GENOMIC DNA]</scope>
    <source>
        <strain evidence="3 4">DSM 1297</strain>
    </source>
</reference>
<dbReference type="CDD" id="cd03443">
    <property type="entry name" value="PaaI_thioesterase"/>
    <property type="match status" value="1"/>
</dbReference>